<gene>
    <name evidence="1" type="ORF">SAMEA2273318_00397</name>
</gene>
<accession>A0A144C1I1</accession>
<sequence>MLKFIFNLKEQIDDMVGVMMQCIFAKIPAVSPETKKGP</sequence>
<reference evidence="1 2" key="1">
    <citation type="submission" date="2016-03" db="EMBL/GenBank/DDBJ databases">
        <authorList>
            <consortium name="Pathogen Informatics"/>
        </authorList>
    </citation>
    <scope>NUCLEOTIDE SEQUENCE [LARGE SCALE GENOMIC DNA]</scope>
    <source>
        <strain evidence="2">e1252</strain>
    </source>
</reference>
<proteinExistence type="predicted"/>
<evidence type="ECO:0000313" key="2">
    <source>
        <dbReference type="Proteomes" id="UP000076008"/>
    </source>
</evidence>
<dbReference type="EMBL" id="FJXR01000002">
    <property type="protein sequence ID" value="CZU38643.1"/>
    <property type="molecule type" value="Genomic_DNA"/>
</dbReference>
<evidence type="ECO:0000313" key="1">
    <source>
        <dbReference type="EMBL" id="CZU38643.1"/>
    </source>
</evidence>
<protein>
    <submittedName>
        <fullName evidence="1">Uncharacterized protein</fullName>
    </submittedName>
</protein>
<dbReference type="Proteomes" id="UP000076008">
    <property type="component" value="Unassembled WGS sequence"/>
</dbReference>
<name>A0A144C1I1_ENTCL</name>
<organism evidence="1 2">
    <name type="scientific">Enterobacter cloacae</name>
    <dbReference type="NCBI Taxonomy" id="550"/>
    <lineage>
        <taxon>Bacteria</taxon>
        <taxon>Pseudomonadati</taxon>
        <taxon>Pseudomonadota</taxon>
        <taxon>Gammaproteobacteria</taxon>
        <taxon>Enterobacterales</taxon>
        <taxon>Enterobacteriaceae</taxon>
        <taxon>Enterobacter</taxon>
        <taxon>Enterobacter cloacae complex</taxon>
    </lineage>
</organism>
<dbReference type="AlphaFoldDB" id="A0A144C1I1"/>